<dbReference type="SUPFAM" id="SSF161098">
    <property type="entry name" value="MetI-like"/>
    <property type="match status" value="1"/>
</dbReference>
<evidence type="ECO:0000313" key="9">
    <source>
        <dbReference type="EMBL" id="MFL9837231.1"/>
    </source>
</evidence>
<comment type="similarity">
    <text evidence="7">Belongs to the binding-protein-dependent transport system permease family.</text>
</comment>
<feature type="transmembrane region" description="Helical" evidence="7">
    <location>
        <begin position="337"/>
        <end position="360"/>
    </location>
</feature>
<reference evidence="9 10" key="1">
    <citation type="submission" date="2024-06" db="EMBL/GenBank/DDBJ databases">
        <authorList>
            <person name="Kaempfer P."/>
            <person name="Viver T."/>
        </authorList>
    </citation>
    <scope>NUCLEOTIDE SEQUENCE [LARGE SCALE GENOMIC DNA]</scope>
    <source>
        <strain evidence="9 10">ST-75</strain>
    </source>
</reference>
<evidence type="ECO:0000256" key="7">
    <source>
        <dbReference type="RuleBase" id="RU363032"/>
    </source>
</evidence>
<feature type="transmembrane region" description="Helical" evidence="7">
    <location>
        <begin position="20"/>
        <end position="43"/>
    </location>
</feature>
<name>A0ABW8YAJ6_9FLAO</name>
<feature type="transmembrane region" description="Helical" evidence="7">
    <location>
        <begin position="202"/>
        <end position="224"/>
    </location>
</feature>
<organism evidence="9 10">
    <name type="scientific">Flavobacterium rhizophilum</name>
    <dbReference type="NCBI Taxonomy" id="3163296"/>
    <lineage>
        <taxon>Bacteria</taxon>
        <taxon>Pseudomonadati</taxon>
        <taxon>Bacteroidota</taxon>
        <taxon>Flavobacteriia</taxon>
        <taxon>Flavobacteriales</taxon>
        <taxon>Flavobacteriaceae</taxon>
        <taxon>Flavobacterium</taxon>
    </lineage>
</organism>
<comment type="subcellular location">
    <subcellularLocation>
        <location evidence="1 7">Cell membrane</location>
        <topology evidence="1 7">Multi-pass membrane protein</topology>
    </subcellularLocation>
</comment>
<dbReference type="Pfam" id="PF12911">
    <property type="entry name" value="OppC_N"/>
    <property type="match status" value="1"/>
</dbReference>
<keyword evidence="2 7" id="KW-0813">Transport</keyword>
<evidence type="ECO:0000256" key="5">
    <source>
        <dbReference type="ARBA" id="ARBA00022989"/>
    </source>
</evidence>
<keyword evidence="6 7" id="KW-0472">Membrane</keyword>
<feature type="domain" description="ABC transmembrane type-1" evidence="8">
    <location>
        <begin position="167"/>
        <end position="357"/>
    </location>
</feature>
<comment type="caution">
    <text evidence="9">The sequence shown here is derived from an EMBL/GenBank/DDBJ whole genome shotgun (WGS) entry which is preliminary data.</text>
</comment>
<dbReference type="PANTHER" id="PTHR43386">
    <property type="entry name" value="OLIGOPEPTIDE TRANSPORT SYSTEM PERMEASE PROTEIN APPC"/>
    <property type="match status" value="1"/>
</dbReference>
<dbReference type="InterPro" id="IPR050366">
    <property type="entry name" value="BP-dependent_transpt_permease"/>
</dbReference>
<evidence type="ECO:0000256" key="3">
    <source>
        <dbReference type="ARBA" id="ARBA00022475"/>
    </source>
</evidence>
<feature type="transmembrane region" description="Helical" evidence="7">
    <location>
        <begin position="230"/>
        <end position="249"/>
    </location>
</feature>
<dbReference type="Pfam" id="PF00528">
    <property type="entry name" value="BPD_transp_1"/>
    <property type="match status" value="1"/>
</dbReference>
<dbReference type="PROSITE" id="PS50928">
    <property type="entry name" value="ABC_TM1"/>
    <property type="match status" value="1"/>
</dbReference>
<keyword evidence="4 7" id="KW-0812">Transmembrane</keyword>
<evidence type="ECO:0000256" key="6">
    <source>
        <dbReference type="ARBA" id="ARBA00023136"/>
    </source>
</evidence>
<dbReference type="CDD" id="cd06261">
    <property type="entry name" value="TM_PBP2"/>
    <property type="match status" value="1"/>
</dbReference>
<feature type="transmembrane region" description="Helical" evidence="7">
    <location>
        <begin position="169"/>
        <end position="195"/>
    </location>
</feature>
<protein>
    <submittedName>
        <fullName evidence="9">ABC transporter permease</fullName>
    </submittedName>
</protein>
<keyword evidence="5 7" id="KW-1133">Transmembrane helix</keyword>
<keyword evidence="3" id="KW-1003">Cell membrane</keyword>
<dbReference type="PANTHER" id="PTHR43386:SF1">
    <property type="entry name" value="D,D-DIPEPTIDE TRANSPORT SYSTEM PERMEASE PROTEIN DDPC-RELATED"/>
    <property type="match status" value="1"/>
</dbReference>
<dbReference type="InterPro" id="IPR000515">
    <property type="entry name" value="MetI-like"/>
</dbReference>
<evidence type="ECO:0000256" key="1">
    <source>
        <dbReference type="ARBA" id="ARBA00004651"/>
    </source>
</evidence>
<proteinExistence type="inferred from homology"/>
<evidence type="ECO:0000256" key="4">
    <source>
        <dbReference type="ARBA" id="ARBA00022692"/>
    </source>
</evidence>
<dbReference type="InterPro" id="IPR035906">
    <property type="entry name" value="MetI-like_sf"/>
</dbReference>
<evidence type="ECO:0000259" key="8">
    <source>
        <dbReference type="PROSITE" id="PS50928"/>
    </source>
</evidence>
<evidence type="ECO:0000313" key="10">
    <source>
        <dbReference type="Proteomes" id="UP001629059"/>
    </source>
</evidence>
<feature type="transmembrane region" description="Helical" evidence="7">
    <location>
        <begin position="284"/>
        <end position="302"/>
    </location>
</feature>
<gene>
    <name evidence="9" type="ORF">ABS768_06975</name>
</gene>
<evidence type="ECO:0000256" key="2">
    <source>
        <dbReference type="ARBA" id="ARBA00022448"/>
    </source>
</evidence>
<keyword evidence="10" id="KW-1185">Reference proteome</keyword>
<dbReference type="Proteomes" id="UP001629059">
    <property type="component" value="Unassembled WGS sequence"/>
</dbReference>
<sequence length="369" mass="40373">MSRNNQSLTILALQKFKKNFWGVLSLSFILILVFIAVFAYVFAPDSTKNANWGDLSIHSKSPGFKVEMLTLPVQGKTEKTYLSDYFKGKEFIQPKVPILGYEIKGDSLTYTEYANDSDLAVNKTVPLTIFGTNDPETIKANFIKEQKFILGTDSQGRDLLSRLIVGSRVSIAIGFVAVFISLIVGIFFGAIAGFFGGKVDAFVMWLVNIIWSIPTLLLVIAITLALGKGFWQVFVAVGLTMWVEVARVVRGQVMSIKQMQFVTAAKALGYNNVRIIFNHILPNSMAPVIVISAANFASAILVESGLSFLGLGAQPPVPSWGGMIKDHYNYIILGKPYLALAPGIAMLLLVLAFMMVGNALRDALDVKAE</sequence>
<dbReference type="Gene3D" id="1.10.3720.10">
    <property type="entry name" value="MetI-like"/>
    <property type="match status" value="1"/>
</dbReference>
<dbReference type="EMBL" id="JBELQB010000004">
    <property type="protein sequence ID" value="MFL9837231.1"/>
    <property type="molecule type" value="Genomic_DNA"/>
</dbReference>
<dbReference type="RefSeq" id="WP_408074232.1">
    <property type="nucleotide sequence ID" value="NZ_JBELQB010000004.1"/>
</dbReference>
<dbReference type="InterPro" id="IPR025966">
    <property type="entry name" value="OppC_N"/>
</dbReference>
<accession>A0ABW8YAJ6</accession>